<feature type="transmembrane region" description="Helical" evidence="1">
    <location>
        <begin position="133"/>
        <end position="154"/>
    </location>
</feature>
<protein>
    <submittedName>
        <fullName evidence="3">Acyltransferase</fullName>
    </submittedName>
</protein>
<evidence type="ECO:0000256" key="1">
    <source>
        <dbReference type="SAM" id="Phobius"/>
    </source>
</evidence>
<accession>A0A5Y7W978</accession>
<evidence type="ECO:0000313" key="3">
    <source>
        <dbReference type="EMBL" id="ECQ3014348.1"/>
    </source>
</evidence>
<feature type="transmembrane region" description="Helical" evidence="1">
    <location>
        <begin position="238"/>
        <end position="264"/>
    </location>
</feature>
<sequence>MNHHDLKFIDSVRGLATICVILSHCLLMFYPAAHTGVGFSGRLDSFLFNSPISFIYKGESAVLVFFVLSGYILSYNCMKHGFSEQYIRSSTIKRYLRLGIPCAASIFICYLLMKVDAFPAARLGLTDLPLASMYSNSQSFFSMIYSSLYGAMIFSDARFNYVLWTISIEFFGSMLIFATVILLGFNKNILRYSTILMTVLFLSIDKPYSYYGMFTAGIAISTFKIDNARGFAVKLCSLLTLLLGLYLLGCATGSFSYFYIAYYLDGLIPWWRLTLDIGAILIMVAAVMHSDVLKPIKNKFFYFLGRISFSCYLLHSFVLSIVGPYAFKYTESRFTGLVICTCVVISITVIISTLFYKYVDKASIRISNWVGLMAVPR</sequence>
<dbReference type="PANTHER" id="PTHR23028">
    <property type="entry name" value="ACETYLTRANSFERASE"/>
    <property type="match status" value="1"/>
</dbReference>
<reference evidence="3" key="1">
    <citation type="submission" date="2019-08" db="EMBL/GenBank/DDBJ databases">
        <authorList>
            <consortium name="PulseNet: The National Subtyping Network for Foodborne Disease Surveillance"/>
            <person name="Tarr C.L."/>
            <person name="Trees E."/>
            <person name="Katz L.S."/>
            <person name="Carleton-Romer H.A."/>
            <person name="Stroika S."/>
            <person name="Kucerova Z."/>
            <person name="Roache K.F."/>
            <person name="Sabol A.L."/>
            <person name="Besser J."/>
            <person name="Gerner-Smidt P."/>
        </authorList>
    </citation>
    <scope>NUCLEOTIDE SEQUENCE</scope>
    <source>
        <strain evidence="3">PNUSAS094603</strain>
    </source>
</reference>
<evidence type="ECO:0000259" key="2">
    <source>
        <dbReference type="Pfam" id="PF01757"/>
    </source>
</evidence>
<feature type="transmembrane region" description="Helical" evidence="1">
    <location>
        <begin position="161"/>
        <end position="185"/>
    </location>
</feature>
<keyword evidence="1" id="KW-0472">Membrane</keyword>
<dbReference type="InterPro" id="IPR002656">
    <property type="entry name" value="Acyl_transf_3_dom"/>
</dbReference>
<feature type="transmembrane region" description="Helical" evidence="1">
    <location>
        <begin position="334"/>
        <end position="356"/>
    </location>
</feature>
<gene>
    <name evidence="3" type="ORF">FZ370_22045</name>
</gene>
<dbReference type="InterPro" id="IPR050879">
    <property type="entry name" value="Acyltransferase_3"/>
</dbReference>
<proteinExistence type="predicted"/>
<dbReference type="EMBL" id="AAKAJM010000036">
    <property type="protein sequence ID" value="ECQ3014348.1"/>
    <property type="molecule type" value="Genomic_DNA"/>
</dbReference>
<feature type="transmembrane region" description="Helical" evidence="1">
    <location>
        <begin position="208"/>
        <end position="226"/>
    </location>
</feature>
<keyword evidence="1" id="KW-1133">Transmembrane helix</keyword>
<feature type="transmembrane region" description="Helical" evidence="1">
    <location>
        <begin position="270"/>
        <end position="288"/>
    </location>
</feature>
<feature type="domain" description="Acyltransferase 3" evidence="2">
    <location>
        <begin position="7"/>
        <end position="352"/>
    </location>
</feature>
<feature type="transmembrane region" description="Helical" evidence="1">
    <location>
        <begin position="12"/>
        <end position="33"/>
    </location>
</feature>
<feature type="transmembrane region" description="Helical" evidence="1">
    <location>
        <begin position="53"/>
        <end position="74"/>
    </location>
</feature>
<dbReference type="Pfam" id="PF01757">
    <property type="entry name" value="Acyl_transf_3"/>
    <property type="match status" value="1"/>
</dbReference>
<dbReference type="GO" id="GO:0016747">
    <property type="term" value="F:acyltransferase activity, transferring groups other than amino-acyl groups"/>
    <property type="evidence" value="ECO:0007669"/>
    <property type="project" value="InterPro"/>
</dbReference>
<keyword evidence="3" id="KW-0808">Transferase</keyword>
<keyword evidence="3" id="KW-0012">Acyltransferase</keyword>
<dbReference type="PANTHER" id="PTHR23028:SF134">
    <property type="entry name" value="PUTATIVE (AFU_ORTHOLOGUE AFUA_4G08520)-RELATED"/>
    <property type="match status" value="1"/>
</dbReference>
<name>A0A5Y7W978_SALER</name>
<dbReference type="AlphaFoldDB" id="A0A5Y7W978"/>
<comment type="caution">
    <text evidence="3">The sequence shown here is derived from an EMBL/GenBank/DDBJ whole genome shotgun (WGS) entry which is preliminary data.</text>
</comment>
<organism evidence="3">
    <name type="scientific">Salmonella enterica</name>
    <name type="common">Salmonella choleraesuis</name>
    <dbReference type="NCBI Taxonomy" id="28901"/>
    <lineage>
        <taxon>Bacteria</taxon>
        <taxon>Pseudomonadati</taxon>
        <taxon>Pseudomonadota</taxon>
        <taxon>Gammaproteobacteria</taxon>
        <taxon>Enterobacterales</taxon>
        <taxon>Enterobacteriaceae</taxon>
        <taxon>Salmonella</taxon>
    </lineage>
</organism>
<feature type="transmembrane region" description="Helical" evidence="1">
    <location>
        <begin position="300"/>
        <end position="322"/>
    </location>
</feature>
<keyword evidence="1" id="KW-0812">Transmembrane</keyword>
<feature type="transmembrane region" description="Helical" evidence="1">
    <location>
        <begin position="95"/>
        <end position="113"/>
    </location>
</feature>